<comment type="function">
    <text evidence="6">Hydrolyzes 3-hydroxyisobutyryl-CoA (HIBYL-CoA), a saline catabolite. Has high activity toward isobutyryl-CoA. Could be an isobutyryl-CoA dehydrogenase that functions in valine catabolism. Also hydrolyzes 3-hydroxypropanoyl-CoA.</text>
</comment>
<gene>
    <name evidence="9" type="ORF">LOD99_6424</name>
</gene>
<dbReference type="InterPro" id="IPR029045">
    <property type="entry name" value="ClpP/crotonase-like_dom_sf"/>
</dbReference>
<dbReference type="EC" id="3.1.2.4" evidence="3"/>
<feature type="domain" description="Enoyl-CoA hydratase/isomerase" evidence="8">
    <location>
        <begin position="21"/>
        <end position="85"/>
    </location>
</feature>
<evidence type="ECO:0000256" key="4">
    <source>
        <dbReference type="ARBA" id="ARBA00016714"/>
    </source>
</evidence>
<evidence type="ECO:0000256" key="3">
    <source>
        <dbReference type="ARBA" id="ARBA00011915"/>
    </source>
</evidence>
<protein>
    <recommendedName>
        <fullName evidence="4">3-hydroxyisobutyryl-CoA hydrolase, mitochondrial</fullName>
        <ecNumber evidence="3">3.1.2.4</ecNumber>
    </recommendedName>
    <alternativeName>
        <fullName evidence="7">3-hydroxyisobutyryl-coenzyme A hydrolase</fullName>
    </alternativeName>
</protein>
<organism evidence="9 10">
    <name type="scientific">Oopsacas minuta</name>
    <dbReference type="NCBI Taxonomy" id="111878"/>
    <lineage>
        <taxon>Eukaryota</taxon>
        <taxon>Metazoa</taxon>
        <taxon>Porifera</taxon>
        <taxon>Hexactinellida</taxon>
        <taxon>Hexasterophora</taxon>
        <taxon>Lyssacinosida</taxon>
        <taxon>Leucopsacidae</taxon>
        <taxon>Oopsacas</taxon>
    </lineage>
</organism>
<dbReference type="Pfam" id="PF16113">
    <property type="entry name" value="ECH_2"/>
    <property type="match status" value="1"/>
</dbReference>
<evidence type="ECO:0000256" key="6">
    <source>
        <dbReference type="ARBA" id="ARBA00024871"/>
    </source>
</evidence>
<dbReference type="PANTHER" id="PTHR43176">
    <property type="entry name" value="3-HYDROXYISOBUTYRYL-COA HYDROLASE-RELATED"/>
    <property type="match status" value="1"/>
</dbReference>
<evidence type="ECO:0000313" key="10">
    <source>
        <dbReference type="Proteomes" id="UP001165289"/>
    </source>
</evidence>
<evidence type="ECO:0000313" key="9">
    <source>
        <dbReference type="EMBL" id="KAI6649874.1"/>
    </source>
</evidence>
<reference evidence="9 10" key="1">
    <citation type="journal article" date="2023" name="BMC Biol.">
        <title>The compact genome of the sponge Oopsacas minuta (Hexactinellida) is lacking key metazoan core genes.</title>
        <authorList>
            <person name="Santini S."/>
            <person name="Schenkelaars Q."/>
            <person name="Jourda C."/>
            <person name="Duchesne M."/>
            <person name="Belahbib H."/>
            <person name="Rocher C."/>
            <person name="Selva M."/>
            <person name="Riesgo A."/>
            <person name="Vervoort M."/>
            <person name="Leys S.P."/>
            <person name="Kodjabachian L."/>
            <person name="Le Bivic A."/>
            <person name="Borchiellini C."/>
            <person name="Claverie J.M."/>
            <person name="Renard E."/>
        </authorList>
    </citation>
    <scope>NUCLEOTIDE SEQUENCE [LARGE SCALE GENOMIC DNA]</scope>
    <source>
        <strain evidence="9">SPO-2</strain>
    </source>
</reference>
<accession>A0AAV7JM03</accession>
<evidence type="ECO:0000256" key="2">
    <source>
        <dbReference type="ARBA" id="ARBA00005254"/>
    </source>
</evidence>
<dbReference type="PANTHER" id="PTHR43176:SF3">
    <property type="entry name" value="3-HYDROXYISOBUTYRYL-COA HYDROLASE, MITOCHONDRIAL"/>
    <property type="match status" value="1"/>
</dbReference>
<dbReference type="AlphaFoldDB" id="A0AAV7JM03"/>
<evidence type="ECO:0000256" key="7">
    <source>
        <dbReference type="ARBA" id="ARBA00031181"/>
    </source>
</evidence>
<dbReference type="GO" id="GO:0003860">
    <property type="term" value="F:3-hydroxyisobutyryl-CoA hydrolase activity"/>
    <property type="evidence" value="ECO:0007669"/>
    <property type="project" value="UniProtKB-EC"/>
</dbReference>
<name>A0AAV7JM03_9METZ</name>
<dbReference type="Proteomes" id="UP001165289">
    <property type="component" value="Unassembled WGS sequence"/>
</dbReference>
<keyword evidence="5" id="KW-0378">Hydrolase</keyword>
<sequence>MWVSFKSHGEGLLFETRDSLATITLDRPKALNSLTLDLIRSFKEKLIEWENNPRVKVILVKGGGGKAFCSGGDILFRAQDSKFEDSVKGFGKTFSCNNEPDNTETLQTNLSIYSSLLHQNFDFSPMTEVRPSSAFIAGYAIHGICKSKLYSKKAIYNSTTSLCNICVSLLTYNEPLPGE</sequence>
<dbReference type="EMBL" id="JAKMXF010000317">
    <property type="protein sequence ID" value="KAI6649874.1"/>
    <property type="molecule type" value="Genomic_DNA"/>
</dbReference>
<proteinExistence type="inferred from homology"/>
<evidence type="ECO:0000256" key="5">
    <source>
        <dbReference type="ARBA" id="ARBA00022801"/>
    </source>
</evidence>
<keyword evidence="10" id="KW-1185">Reference proteome</keyword>
<dbReference type="SUPFAM" id="SSF52096">
    <property type="entry name" value="ClpP/crotonase"/>
    <property type="match status" value="1"/>
</dbReference>
<comment type="similarity">
    <text evidence="2">Belongs to the enoyl-CoA hydratase/isomerase family.</text>
</comment>
<comment type="catalytic activity">
    <reaction evidence="1">
        <text>3-hydroxy-2-methylpropanoyl-CoA + H2O = 3-hydroxy-2-methylpropanoate + CoA + H(+)</text>
        <dbReference type="Rhea" id="RHEA:20888"/>
        <dbReference type="ChEBI" id="CHEBI:11805"/>
        <dbReference type="ChEBI" id="CHEBI:15377"/>
        <dbReference type="ChEBI" id="CHEBI:15378"/>
        <dbReference type="ChEBI" id="CHEBI:57287"/>
        <dbReference type="ChEBI" id="CHEBI:57340"/>
        <dbReference type="EC" id="3.1.2.4"/>
    </reaction>
</comment>
<dbReference type="InterPro" id="IPR045004">
    <property type="entry name" value="ECH_dom"/>
</dbReference>
<comment type="caution">
    <text evidence="9">The sequence shown here is derived from an EMBL/GenBank/DDBJ whole genome shotgun (WGS) entry which is preliminary data.</text>
</comment>
<evidence type="ECO:0000259" key="8">
    <source>
        <dbReference type="Pfam" id="PF16113"/>
    </source>
</evidence>
<evidence type="ECO:0000256" key="1">
    <source>
        <dbReference type="ARBA" id="ARBA00001709"/>
    </source>
</evidence>
<dbReference type="InterPro" id="IPR032259">
    <property type="entry name" value="HIBYL-CoA-H"/>
</dbReference>
<dbReference type="GO" id="GO:0006574">
    <property type="term" value="P:L-valine catabolic process"/>
    <property type="evidence" value="ECO:0007669"/>
    <property type="project" value="TreeGrafter"/>
</dbReference>
<dbReference type="CDD" id="cd06558">
    <property type="entry name" value="crotonase-like"/>
    <property type="match status" value="1"/>
</dbReference>
<dbReference type="Gene3D" id="3.90.226.10">
    <property type="entry name" value="2-enoyl-CoA Hydratase, Chain A, domain 1"/>
    <property type="match status" value="1"/>
</dbReference>